<accession>K7KED5</accession>
<dbReference type="Pfam" id="PF00385">
    <property type="entry name" value="Chromo"/>
    <property type="match status" value="1"/>
</dbReference>
<reference evidence="6" key="2">
    <citation type="submission" date="2018-02" db="UniProtKB">
        <authorList>
            <consortium name="EnsemblPlants"/>
        </authorList>
    </citation>
    <scope>IDENTIFICATION</scope>
    <source>
        <strain evidence="6">Williams 82</strain>
    </source>
</reference>
<feature type="region of interest" description="Disordered" evidence="3">
    <location>
        <begin position="160"/>
        <end position="186"/>
    </location>
</feature>
<dbReference type="GO" id="GO:0045814">
    <property type="term" value="P:negative regulation of gene expression, epigenetic"/>
    <property type="evidence" value="ECO:0000318"/>
    <property type="project" value="GO_Central"/>
</dbReference>
<dbReference type="AlphaFoldDB" id="K7KED5"/>
<evidence type="ECO:0000256" key="3">
    <source>
        <dbReference type="SAM" id="MobiDB-lite"/>
    </source>
</evidence>
<dbReference type="GO" id="GO:0005634">
    <property type="term" value="C:nucleus"/>
    <property type="evidence" value="ECO:0000318"/>
    <property type="project" value="GO_Central"/>
</dbReference>
<dbReference type="PANTHER" id="PTHR47240:SF2">
    <property type="entry name" value="CHROMO DOMAIN-CONTAINING PROTEIN LHP1"/>
    <property type="match status" value="1"/>
</dbReference>
<dbReference type="Gene3D" id="2.40.50.40">
    <property type="match status" value="1"/>
</dbReference>
<dbReference type="InterPro" id="IPR017984">
    <property type="entry name" value="Chromo_dom_subgr"/>
</dbReference>
<sequence length="285" mass="31492">MKGGDGMKKANFEALNIVVGGGGVDLGGGDGGGVKVQNFEGIKGTRLRKSEEEEKSHVKSNEGEEEDDGPEGEKEDEENVACSGTAAGAQRGQQGVVVLGENFFEVEAIRRKRVRKGQVQYLIKWNGWPETTNTWEPPENLEYIPDIVEAFEESLMSRKHRKRKRKHMVHDTQHKKCKHTHSSPPLNDHSLPDIPDFPQTALFCGGAEGSNLGKATPASNANKSANGSKQNIERNEENDYESKAMTINGNDTDKLAIQIPEAKNKLKDIYGYIKTFLIKVSQFVK</sequence>
<dbReference type="Proteomes" id="UP000008827">
    <property type="component" value="Chromosome 3"/>
</dbReference>
<feature type="compositionally biased region" description="Basic and acidic residues" evidence="3">
    <location>
        <begin position="48"/>
        <end position="62"/>
    </location>
</feature>
<name>K7KED5_SOYBN</name>
<dbReference type="GO" id="GO:0045892">
    <property type="term" value="P:negative regulation of DNA-templated transcription"/>
    <property type="evidence" value="ECO:0000318"/>
    <property type="project" value="GO_Central"/>
</dbReference>
<keyword evidence="7" id="KW-1185">Reference proteome</keyword>
<dbReference type="PROSITE" id="PS50013">
    <property type="entry name" value="CHROMO_2"/>
    <property type="match status" value="1"/>
</dbReference>
<dbReference type="HOGENOM" id="CLU_977984_0_0_1"/>
<feature type="region of interest" description="Disordered" evidence="3">
    <location>
        <begin position="26"/>
        <end position="82"/>
    </location>
</feature>
<dbReference type="InterPro" id="IPR000953">
    <property type="entry name" value="Chromo/chromo_shadow_dom"/>
</dbReference>
<protein>
    <recommendedName>
        <fullName evidence="4">Chromo domain-containing protein</fullName>
    </recommendedName>
</protein>
<reference evidence="5 6" key="1">
    <citation type="journal article" date="2010" name="Nature">
        <title>Genome sequence of the palaeopolyploid soybean.</title>
        <authorList>
            <person name="Schmutz J."/>
            <person name="Cannon S.B."/>
            <person name="Schlueter J."/>
            <person name="Ma J."/>
            <person name="Mitros T."/>
            <person name="Nelson W."/>
            <person name="Hyten D.L."/>
            <person name="Song Q."/>
            <person name="Thelen J.J."/>
            <person name="Cheng J."/>
            <person name="Xu D."/>
            <person name="Hellsten U."/>
            <person name="May G.D."/>
            <person name="Yu Y."/>
            <person name="Sakurai T."/>
            <person name="Umezawa T."/>
            <person name="Bhattacharyya M.K."/>
            <person name="Sandhu D."/>
            <person name="Valliyodan B."/>
            <person name="Lindquist E."/>
            <person name="Peto M."/>
            <person name="Grant D."/>
            <person name="Shu S."/>
            <person name="Goodstein D."/>
            <person name="Barry K."/>
            <person name="Futrell-Griggs M."/>
            <person name="Abernathy B."/>
            <person name="Du J."/>
            <person name="Tian Z."/>
            <person name="Zhu L."/>
            <person name="Gill N."/>
            <person name="Joshi T."/>
            <person name="Libault M."/>
            <person name="Sethuraman A."/>
            <person name="Zhang X.-C."/>
            <person name="Shinozaki K."/>
            <person name="Nguyen H.T."/>
            <person name="Wing R.A."/>
            <person name="Cregan P."/>
            <person name="Specht J."/>
            <person name="Grimwood J."/>
            <person name="Rokhsar D."/>
            <person name="Stacey G."/>
            <person name="Shoemaker R.C."/>
            <person name="Jackson S.A."/>
        </authorList>
    </citation>
    <scope>NUCLEOTIDE SEQUENCE [LARGE SCALE GENOMIC DNA]</scope>
    <source>
        <strain evidence="6">cv. Williams 82</strain>
        <tissue evidence="5">Callus</tissue>
    </source>
</reference>
<dbReference type="GO" id="GO:0003682">
    <property type="term" value="F:chromatin binding"/>
    <property type="evidence" value="ECO:0000318"/>
    <property type="project" value="GO_Central"/>
</dbReference>
<dbReference type="GO" id="GO:0043565">
    <property type="term" value="F:sequence-specific DNA binding"/>
    <property type="evidence" value="ECO:0000318"/>
    <property type="project" value="GO_Central"/>
</dbReference>
<dbReference type="SMART" id="SM00298">
    <property type="entry name" value="CHROMO"/>
    <property type="match status" value="1"/>
</dbReference>
<dbReference type="PRINTS" id="PR00504">
    <property type="entry name" value="CHROMODOMAIN"/>
</dbReference>
<evidence type="ECO:0000259" key="4">
    <source>
        <dbReference type="PROSITE" id="PS50013"/>
    </source>
</evidence>
<dbReference type="KEGG" id="gmx:102666529"/>
<feature type="domain" description="Chromo" evidence="4">
    <location>
        <begin position="104"/>
        <end position="163"/>
    </location>
</feature>
<dbReference type="SMR" id="K7KED5"/>
<dbReference type="InterPro" id="IPR016197">
    <property type="entry name" value="Chromo-like_dom_sf"/>
</dbReference>
<dbReference type="Gramene" id="KRH66521">
    <property type="protein sequence ID" value="KRH66521"/>
    <property type="gene ID" value="GLYMA_03G111600"/>
</dbReference>
<dbReference type="CDD" id="cd00024">
    <property type="entry name" value="CD_CSD"/>
    <property type="match status" value="1"/>
</dbReference>
<dbReference type="eggNOG" id="KOG1911">
    <property type="taxonomic scope" value="Eukaryota"/>
</dbReference>
<dbReference type="FunCoup" id="K7KED5">
    <property type="interactions" value="2586"/>
</dbReference>
<evidence type="ECO:0000256" key="2">
    <source>
        <dbReference type="ARBA" id="ARBA00023242"/>
    </source>
</evidence>
<dbReference type="EnsemblPlants" id="KRH66521">
    <property type="protein sequence ID" value="KRH66521"/>
    <property type="gene ID" value="GLYMA_03G111600"/>
</dbReference>
<evidence type="ECO:0000313" key="5">
    <source>
        <dbReference type="EMBL" id="KRH66521.1"/>
    </source>
</evidence>
<feature type="compositionally biased region" description="Acidic residues" evidence="3">
    <location>
        <begin position="63"/>
        <end position="79"/>
    </location>
</feature>
<feature type="region of interest" description="Disordered" evidence="3">
    <location>
        <begin position="214"/>
        <end position="238"/>
    </location>
</feature>
<dbReference type="PROSITE" id="PS00598">
    <property type="entry name" value="CHROMO_1"/>
    <property type="match status" value="1"/>
</dbReference>
<gene>
    <name evidence="6" type="primary">LOC102666529</name>
    <name evidence="5" type="ORF">GLYMA_03G111600</name>
</gene>
<evidence type="ECO:0000256" key="1">
    <source>
        <dbReference type="ARBA" id="ARBA00004123"/>
    </source>
</evidence>
<reference evidence="5" key="3">
    <citation type="submission" date="2018-07" db="EMBL/GenBank/DDBJ databases">
        <title>WGS assembly of Glycine max.</title>
        <authorList>
            <person name="Schmutz J."/>
            <person name="Cannon S."/>
            <person name="Schlueter J."/>
            <person name="Ma J."/>
            <person name="Mitros T."/>
            <person name="Nelson W."/>
            <person name="Hyten D."/>
            <person name="Song Q."/>
            <person name="Thelen J."/>
            <person name="Cheng J."/>
            <person name="Xu D."/>
            <person name="Hellsten U."/>
            <person name="May G."/>
            <person name="Yu Y."/>
            <person name="Sakurai T."/>
            <person name="Umezawa T."/>
            <person name="Bhattacharyya M."/>
            <person name="Sandhu D."/>
            <person name="Valliyodan B."/>
            <person name="Lindquist E."/>
            <person name="Peto M."/>
            <person name="Grant D."/>
            <person name="Shu S."/>
            <person name="Goodstein D."/>
            <person name="Barry K."/>
            <person name="Futrell-Griggs M."/>
            <person name="Abernathy B."/>
            <person name="Du J."/>
            <person name="Tian Z."/>
            <person name="Zhu L."/>
            <person name="Gill N."/>
            <person name="Joshi T."/>
            <person name="Libault M."/>
            <person name="Sethuraman A."/>
            <person name="Zhang X."/>
            <person name="Shinozaki K."/>
            <person name="Nguyen H."/>
            <person name="Wing R."/>
            <person name="Cregan P."/>
            <person name="Specht J."/>
            <person name="Grimwood J."/>
            <person name="Rokhsar D."/>
            <person name="Stacey G."/>
            <person name="Shoemaker R."/>
            <person name="Jackson S."/>
        </authorList>
    </citation>
    <scope>NUCLEOTIDE SEQUENCE</scope>
    <source>
        <tissue evidence="5">Callus</tissue>
    </source>
</reference>
<dbReference type="GeneID" id="102666529"/>
<dbReference type="InterPro" id="IPR023779">
    <property type="entry name" value="Chromodomain_CS"/>
</dbReference>
<dbReference type="SUPFAM" id="SSF54160">
    <property type="entry name" value="Chromo domain-like"/>
    <property type="match status" value="1"/>
</dbReference>
<dbReference type="InterPro" id="IPR023780">
    <property type="entry name" value="Chromo_domain"/>
</dbReference>
<organism evidence="6">
    <name type="scientific">Glycine max</name>
    <name type="common">Soybean</name>
    <name type="synonym">Glycine hispida</name>
    <dbReference type="NCBI Taxonomy" id="3847"/>
    <lineage>
        <taxon>Eukaryota</taxon>
        <taxon>Viridiplantae</taxon>
        <taxon>Streptophyta</taxon>
        <taxon>Embryophyta</taxon>
        <taxon>Tracheophyta</taxon>
        <taxon>Spermatophyta</taxon>
        <taxon>Magnoliopsida</taxon>
        <taxon>eudicotyledons</taxon>
        <taxon>Gunneridae</taxon>
        <taxon>Pentapetalae</taxon>
        <taxon>rosids</taxon>
        <taxon>fabids</taxon>
        <taxon>Fabales</taxon>
        <taxon>Fabaceae</taxon>
        <taxon>Papilionoideae</taxon>
        <taxon>50 kb inversion clade</taxon>
        <taxon>NPAAA clade</taxon>
        <taxon>indigoferoid/millettioid clade</taxon>
        <taxon>Phaseoleae</taxon>
        <taxon>Glycine</taxon>
        <taxon>Glycine subgen. Soja</taxon>
    </lineage>
</organism>
<dbReference type="STRING" id="3847.K7KED5"/>
<dbReference type="EMBL" id="CM000836">
    <property type="protein sequence ID" value="KRH66521.1"/>
    <property type="molecule type" value="Genomic_DNA"/>
</dbReference>
<dbReference type="PaxDb" id="3847-GLYMA03G26285.1"/>
<dbReference type="OrthoDB" id="1918685at2759"/>
<proteinExistence type="predicted"/>
<comment type="subcellular location">
    <subcellularLocation>
        <location evidence="1">Nucleus</location>
    </subcellularLocation>
</comment>
<evidence type="ECO:0000313" key="7">
    <source>
        <dbReference type="Proteomes" id="UP000008827"/>
    </source>
</evidence>
<dbReference type="InterPro" id="IPR044251">
    <property type="entry name" value="LHP1-like"/>
</dbReference>
<evidence type="ECO:0000313" key="6">
    <source>
        <dbReference type="EnsemblPlants" id="KRH66521"/>
    </source>
</evidence>
<keyword evidence="2" id="KW-0539">Nucleus</keyword>
<dbReference type="PANTHER" id="PTHR47240">
    <property type="entry name" value="CHROMO DOMAIN-CONTAINING PROTEIN LHP1"/>
    <property type="match status" value="1"/>
</dbReference>
<dbReference type="GO" id="GO:0031507">
    <property type="term" value="P:heterochromatin formation"/>
    <property type="evidence" value="ECO:0007669"/>
    <property type="project" value="InterPro"/>
</dbReference>
<feature type="compositionally biased region" description="Polar residues" evidence="3">
    <location>
        <begin position="217"/>
        <end position="230"/>
    </location>
</feature>